<accession>A0ABD2MIX5</accession>
<evidence type="ECO:0000313" key="3">
    <source>
        <dbReference type="Proteomes" id="UP001516400"/>
    </source>
</evidence>
<sequence length="251" mass="29336">MKNRILGTSARTHQTSEKYIDDKVKIIELLEENLKDIKEQNKILAQFSTYSHALSTTINPNVETKIENTPCITICPNNKKQPTIKIRSNSENHETNKCSNNMVKCTNCKSANNKFNTNYYVDQQPESSISKLPKTGDFENPDKIDTSVFDSINDYNEMVALRYCNNFRLYHNNIRNINKNFEQLLVLLSGLKHRPDCIILSETFHIYDLDIFNIDGYDLVFNEDHYNQQIITVIKCFFHRNITRKQELLEN</sequence>
<name>A0ABD2MIX5_9CUCU</name>
<proteinExistence type="predicted"/>
<reference evidence="2 3" key="1">
    <citation type="journal article" date="2021" name="BMC Biol.">
        <title>Horizontally acquired antibacterial genes associated with adaptive radiation of ladybird beetles.</title>
        <authorList>
            <person name="Li H.S."/>
            <person name="Tang X.F."/>
            <person name="Huang Y.H."/>
            <person name="Xu Z.Y."/>
            <person name="Chen M.L."/>
            <person name="Du X.Y."/>
            <person name="Qiu B.Y."/>
            <person name="Chen P.T."/>
            <person name="Zhang W."/>
            <person name="Slipinski A."/>
            <person name="Escalona H.E."/>
            <person name="Waterhouse R.M."/>
            <person name="Zwick A."/>
            <person name="Pang H."/>
        </authorList>
    </citation>
    <scope>NUCLEOTIDE SEQUENCE [LARGE SCALE GENOMIC DNA]</scope>
    <source>
        <strain evidence="2">SYSU2018</strain>
    </source>
</reference>
<evidence type="ECO:0000256" key="1">
    <source>
        <dbReference type="SAM" id="Coils"/>
    </source>
</evidence>
<evidence type="ECO:0000313" key="2">
    <source>
        <dbReference type="EMBL" id="KAL3266051.1"/>
    </source>
</evidence>
<organism evidence="2 3">
    <name type="scientific">Cryptolaemus montrouzieri</name>
    <dbReference type="NCBI Taxonomy" id="559131"/>
    <lineage>
        <taxon>Eukaryota</taxon>
        <taxon>Metazoa</taxon>
        <taxon>Ecdysozoa</taxon>
        <taxon>Arthropoda</taxon>
        <taxon>Hexapoda</taxon>
        <taxon>Insecta</taxon>
        <taxon>Pterygota</taxon>
        <taxon>Neoptera</taxon>
        <taxon>Endopterygota</taxon>
        <taxon>Coleoptera</taxon>
        <taxon>Polyphaga</taxon>
        <taxon>Cucujiformia</taxon>
        <taxon>Coccinelloidea</taxon>
        <taxon>Coccinellidae</taxon>
        <taxon>Scymninae</taxon>
        <taxon>Scymnini</taxon>
        <taxon>Cryptolaemus</taxon>
    </lineage>
</organism>
<gene>
    <name evidence="2" type="ORF">HHI36_010238</name>
</gene>
<comment type="caution">
    <text evidence="2">The sequence shown here is derived from an EMBL/GenBank/DDBJ whole genome shotgun (WGS) entry which is preliminary data.</text>
</comment>
<keyword evidence="1" id="KW-0175">Coiled coil</keyword>
<dbReference type="AlphaFoldDB" id="A0ABD2MIX5"/>
<feature type="coiled-coil region" evidence="1">
    <location>
        <begin position="20"/>
        <end position="47"/>
    </location>
</feature>
<keyword evidence="3" id="KW-1185">Reference proteome</keyword>
<protein>
    <submittedName>
        <fullName evidence="2">Uncharacterized protein</fullName>
    </submittedName>
</protein>
<dbReference type="Proteomes" id="UP001516400">
    <property type="component" value="Unassembled WGS sequence"/>
</dbReference>
<dbReference type="EMBL" id="JABFTP020000001">
    <property type="protein sequence ID" value="KAL3266051.1"/>
    <property type="molecule type" value="Genomic_DNA"/>
</dbReference>